<keyword evidence="6 9" id="KW-0472">Membrane</keyword>
<dbReference type="FunFam" id="3.80.10.10:FF:000400">
    <property type="entry name" value="Nuclear pore complex protein NUP107"/>
    <property type="match status" value="1"/>
</dbReference>
<dbReference type="InterPro" id="IPR011009">
    <property type="entry name" value="Kinase-like_dom_sf"/>
</dbReference>
<feature type="domain" description="Protein kinase" evidence="10">
    <location>
        <begin position="456"/>
        <end position="670"/>
    </location>
</feature>
<dbReference type="Pfam" id="PF08263">
    <property type="entry name" value="LRRNT_2"/>
    <property type="match status" value="1"/>
</dbReference>
<gene>
    <name evidence="11" type="ORF">POM88_024656</name>
</gene>
<organism evidence="11 12">
    <name type="scientific">Heracleum sosnowskyi</name>
    <dbReference type="NCBI Taxonomy" id="360622"/>
    <lineage>
        <taxon>Eukaryota</taxon>
        <taxon>Viridiplantae</taxon>
        <taxon>Streptophyta</taxon>
        <taxon>Embryophyta</taxon>
        <taxon>Tracheophyta</taxon>
        <taxon>Spermatophyta</taxon>
        <taxon>Magnoliopsida</taxon>
        <taxon>eudicotyledons</taxon>
        <taxon>Gunneridae</taxon>
        <taxon>Pentapetalae</taxon>
        <taxon>asterids</taxon>
        <taxon>campanulids</taxon>
        <taxon>Apiales</taxon>
        <taxon>Apiaceae</taxon>
        <taxon>Apioideae</taxon>
        <taxon>apioid superclade</taxon>
        <taxon>Tordylieae</taxon>
        <taxon>Tordyliinae</taxon>
        <taxon>Heracleum</taxon>
    </lineage>
</organism>
<feature type="transmembrane region" description="Helical" evidence="9">
    <location>
        <begin position="394"/>
        <end position="416"/>
    </location>
</feature>
<reference evidence="11" key="1">
    <citation type="submission" date="2023-02" db="EMBL/GenBank/DDBJ databases">
        <title>Genome of toxic invasive species Heracleum sosnowskyi carries increased number of genes despite the absence of recent whole-genome duplications.</title>
        <authorList>
            <person name="Schelkunov M."/>
            <person name="Shtratnikova V."/>
            <person name="Makarenko M."/>
            <person name="Klepikova A."/>
            <person name="Omelchenko D."/>
            <person name="Novikova G."/>
            <person name="Obukhova E."/>
            <person name="Bogdanov V."/>
            <person name="Penin A."/>
            <person name="Logacheva M."/>
        </authorList>
    </citation>
    <scope>NUCLEOTIDE SEQUENCE</scope>
    <source>
        <strain evidence="11">Hsosn_3</strain>
        <tissue evidence="11">Leaf</tissue>
    </source>
</reference>
<evidence type="ECO:0000256" key="9">
    <source>
        <dbReference type="SAM" id="Phobius"/>
    </source>
</evidence>
<evidence type="ECO:0000256" key="3">
    <source>
        <dbReference type="ARBA" id="ARBA00022729"/>
    </source>
</evidence>
<dbReference type="PROSITE" id="PS50011">
    <property type="entry name" value="PROTEIN_KINASE_DOM"/>
    <property type="match status" value="1"/>
</dbReference>
<evidence type="ECO:0000313" key="12">
    <source>
        <dbReference type="Proteomes" id="UP001237642"/>
    </source>
</evidence>
<evidence type="ECO:0000256" key="6">
    <source>
        <dbReference type="ARBA" id="ARBA00023136"/>
    </source>
</evidence>
<sequence>MNFASNNLIPLLPSKLFKFKTLIVVVLEEEVEEDHFVVEDKEEEMCQVKIQAHSKEEELVEVTMEEEEFDQGGEVKKSEEFFGFVKFGLMMELFGFYKVLMMVWLVYQNFNVSWSLNQEGLSLLKFKERVVSDPFGALLNWREEDGVLDPCSWFGVECVKGNVVILNLKNLRLGGTIAPDLQNLVHLKSIILRNNSFSGVIPEEIKELKKLEVLDLGCNKFGGALPSDLNSNPQLSIFLLDNNELTASISPEIDEMKLLSKVRRNEKQLSSSGPSSSFCGRISSWRTAGGGHIIQRRLLTTMPNLFNWFSSSPSSDSFSPSPSSLPSPSPSVSPSSLSSPSPSPSPAPSAVTSTGLTSPPSVFPSPTSRTESVNSSAKRRSTSGNSLMSNQHRFLILVLAVGCPAMLILLTIVLYFCRSKVSAVKPWATGLSGQLQKAFITGVPKLKRSELDVACEDFSNVIGSSSMGTMYKGTLSSGVEIAVTSLIVASAKNWPKNLDSQFRKKIDQLSKINHKNFVNLIGYCEEEEPFTRMMVFEYAPNGTLFEHLHIKEAEHLDWGMRMRIAMGMAYCLDHMHQLKPPISHKNLNSSAVNLTEDYAAKISDFGLWTESAAATEMQINPESNVYSFGVILFEMITARKVGQGIGTDGAVPKLSPLWWAELEIMCSEAI</sequence>
<evidence type="ECO:0000256" key="7">
    <source>
        <dbReference type="ARBA" id="ARBA00046288"/>
    </source>
</evidence>
<dbReference type="Pfam" id="PF00560">
    <property type="entry name" value="LRR_1"/>
    <property type="match status" value="2"/>
</dbReference>
<dbReference type="Gene3D" id="1.10.510.10">
    <property type="entry name" value="Transferase(Phosphotransferase) domain 1"/>
    <property type="match status" value="1"/>
</dbReference>
<keyword evidence="2 9" id="KW-0812">Transmembrane</keyword>
<dbReference type="Gene3D" id="3.80.10.10">
    <property type="entry name" value="Ribonuclease Inhibitor"/>
    <property type="match status" value="1"/>
</dbReference>
<keyword evidence="3" id="KW-0732">Signal</keyword>
<dbReference type="SUPFAM" id="SSF56112">
    <property type="entry name" value="Protein kinase-like (PK-like)"/>
    <property type="match status" value="1"/>
</dbReference>
<keyword evidence="1" id="KW-0433">Leucine-rich repeat</keyword>
<keyword evidence="5 9" id="KW-1133">Transmembrane helix</keyword>
<dbReference type="SUPFAM" id="SSF52058">
    <property type="entry name" value="L domain-like"/>
    <property type="match status" value="1"/>
</dbReference>
<evidence type="ECO:0000256" key="5">
    <source>
        <dbReference type="ARBA" id="ARBA00022989"/>
    </source>
</evidence>
<dbReference type="GO" id="GO:0005524">
    <property type="term" value="F:ATP binding"/>
    <property type="evidence" value="ECO:0007669"/>
    <property type="project" value="InterPro"/>
</dbReference>
<reference evidence="11" key="2">
    <citation type="submission" date="2023-05" db="EMBL/GenBank/DDBJ databases">
        <authorList>
            <person name="Schelkunov M.I."/>
        </authorList>
    </citation>
    <scope>NUCLEOTIDE SEQUENCE</scope>
    <source>
        <strain evidence="11">Hsosn_3</strain>
        <tissue evidence="11">Leaf</tissue>
    </source>
</reference>
<dbReference type="InterPro" id="IPR013210">
    <property type="entry name" value="LRR_N_plant-typ"/>
</dbReference>
<dbReference type="FunFam" id="3.30.200.20:FF:000489">
    <property type="entry name" value="Inactive receptor-like serine/threonine-protein kinase"/>
    <property type="match status" value="1"/>
</dbReference>
<dbReference type="GO" id="GO:0004672">
    <property type="term" value="F:protein kinase activity"/>
    <property type="evidence" value="ECO:0007669"/>
    <property type="project" value="InterPro"/>
</dbReference>
<dbReference type="InterPro" id="IPR032675">
    <property type="entry name" value="LRR_dom_sf"/>
</dbReference>
<feature type="region of interest" description="Disordered" evidence="8">
    <location>
        <begin position="317"/>
        <end position="385"/>
    </location>
</feature>
<evidence type="ECO:0000256" key="8">
    <source>
        <dbReference type="SAM" id="MobiDB-lite"/>
    </source>
</evidence>
<keyword evidence="11" id="KW-0675">Receptor</keyword>
<keyword evidence="4" id="KW-0677">Repeat</keyword>
<dbReference type="Pfam" id="PF07714">
    <property type="entry name" value="PK_Tyr_Ser-Thr"/>
    <property type="match status" value="1"/>
</dbReference>
<protein>
    <submittedName>
        <fullName evidence="11">Inactive receptor-like serine/threonine-protein kinase</fullName>
    </submittedName>
</protein>
<dbReference type="AlphaFoldDB" id="A0AAD8MM96"/>
<evidence type="ECO:0000256" key="1">
    <source>
        <dbReference type="ARBA" id="ARBA00022614"/>
    </source>
</evidence>
<dbReference type="EMBL" id="JAUIZM010000006">
    <property type="protein sequence ID" value="KAK1377912.1"/>
    <property type="molecule type" value="Genomic_DNA"/>
</dbReference>
<comment type="caution">
    <text evidence="11">The sequence shown here is derived from an EMBL/GenBank/DDBJ whole genome shotgun (WGS) entry which is preliminary data.</text>
</comment>
<name>A0AAD8MM96_9APIA</name>
<comment type="subcellular location">
    <subcellularLocation>
        <location evidence="7">Endomembrane system</location>
        <topology evidence="7">Single-pass type I membrane protein</topology>
    </subcellularLocation>
</comment>
<proteinExistence type="predicted"/>
<evidence type="ECO:0000313" key="11">
    <source>
        <dbReference type="EMBL" id="KAK1377912.1"/>
    </source>
</evidence>
<dbReference type="InterPro" id="IPR001245">
    <property type="entry name" value="Ser-Thr/Tyr_kinase_cat_dom"/>
</dbReference>
<keyword evidence="11" id="KW-0808">Transferase</keyword>
<evidence type="ECO:0000256" key="2">
    <source>
        <dbReference type="ARBA" id="ARBA00022692"/>
    </source>
</evidence>
<dbReference type="Proteomes" id="UP001237642">
    <property type="component" value="Unassembled WGS sequence"/>
</dbReference>
<accession>A0AAD8MM96</accession>
<dbReference type="GO" id="GO:0012505">
    <property type="term" value="C:endomembrane system"/>
    <property type="evidence" value="ECO:0007669"/>
    <property type="project" value="UniProtKB-SubCell"/>
</dbReference>
<feature type="compositionally biased region" description="Low complexity" evidence="8">
    <location>
        <begin position="348"/>
        <end position="370"/>
    </location>
</feature>
<dbReference type="InterPro" id="IPR000719">
    <property type="entry name" value="Prot_kinase_dom"/>
</dbReference>
<dbReference type="PANTHER" id="PTHR46084:SF4">
    <property type="entry name" value="PROTEIN KINASE DOMAIN-CONTAINING PROTEIN"/>
    <property type="match status" value="1"/>
</dbReference>
<keyword evidence="11" id="KW-0418">Kinase</keyword>
<keyword evidence="12" id="KW-1185">Reference proteome</keyword>
<evidence type="ECO:0000256" key="4">
    <source>
        <dbReference type="ARBA" id="ARBA00022737"/>
    </source>
</evidence>
<feature type="compositionally biased region" description="Polar residues" evidence="8">
    <location>
        <begin position="371"/>
        <end position="385"/>
    </location>
</feature>
<dbReference type="PANTHER" id="PTHR46084">
    <property type="entry name" value="PROTEIN MALE DISCOVERER 2"/>
    <property type="match status" value="1"/>
</dbReference>
<evidence type="ECO:0000259" key="10">
    <source>
        <dbReference type="PROSITE" id="PS50011"/>
    </source>
</evidence>
<dbReference type="InterPro" id="IPR001611">
    <property type="entry name" value="Leu-rich_rpt"/>
</dbReference>